<dbReference type="PIRSF" id="PIRSF021435">
    <property type="entry name" value="SpoIIIAB"/>
    <property type="match status" value="1"/>
</dbReference>
<name>A0ABZ2NBU5_9BACI</name>
<sequence length="167" mass="19196">MGALFILLGSFWLGVEQGRKLSERPRQIRLLKSALQSLEAEIVYGHTPLHESARKLSDRLPQPIASLFSSFAHLLTTTEMDAQSAWRKSLQDIWPQTALKEEERSILLEFGDTVGRHDRLTEQKQILLTLTHLERQEQEAAEKYKRYGKLYRNLSIIGGLFIVLLLL</sequence>
<evidence type="ECO:0000313" key="2">
    <source>
        <dbReference type="Proteomes" id="UP001387364"/>
    </source>
</evidence>
<evidence type="ECO:0000313" key="1">
    <source>
        <dbReference type="EMBL" id="WXB94904.1"/>
    </source>
</evidence>
<accession>A0ABZ2NBU5</accession>
<dbReference type="RefSeq" id="WP_338754786.1">
    <property type="nucleotide sequence ID" value="NZ_CP147404.1"/>
</dbReference>
<dbReference type="EMBL" id="CP147404">
    <property type="protein sequence ID" value="WXB94904.1"/>
    <property type="molecule type" value="Genomic_DNA"/>
</dbReference>
<dbReference type="Proteomes" id="UP001387364">
    <property type="component" value="Chromosome"/>
</dbReference>
<protein>
    <submittedName>
        <fullName evidence="1">Stage III sporulation protein SpoIIIAB</fullName>
    </submittedName>
</protein>
<reference evidence="1 2" key="1">
    <citation type="submission" date="2024-02" db="EMBL/GenBank/DDBJ databases">
        <title>Seven novel Bacillus-like species.</title>
        <authorList>
            <person name="Liu G."/>
        </authorList>
    </citation>
    <scope>NUCLEOTIDE SEQUENCE [LARGE SCALE GENOMIC DNA]</scope>
    <source>
        <strain evidence="1 2">FJAT-52991</strain>
    </source>
</reference>
<dbReference type="InterPro" id="IPR014198">
    <property type="entry name" value="Spore_III_AB"/>
</dbReference>
<dbReference type="Pfam" id="PF09548">
    <property type="entry name" value="Spore_III_AB"/>
    <property type="match status" value="1"/>
</dbReference>
<proteinExistence type="predicted"/>
<gene>
    <name evidence="1" type="primary">spoIIIAB</name>
    <name evidence="1" type="ORF">WDJ61_12080</name>
</gene>
<dbReference type="NCBIfam" id="TIGR02833">
    <property type="entry name" value="spore_III_AB"/>
    <property type="match status" value="1"/>
</dbReference>
<keyword evidence="2" id="KW-1185">Reference proteome</keyword>
<organism evidence="1 2">
    <name type="scientific">Bacillus kandeliae</name>
    <dbReference type="NCBI Taxonomy" id="3129297"/>
    <lineage>
        <taxon>Bacteria</taxon>
        <taxon>Bacillati</taxon>
        <taxon>Bacillota</taxon>
        <taxon>Bacilli</taxon>
        <taxon>Bacillales</taxon>
        <taxon>Bacillaceae</taxon>
        <taxon>Bacillus</taxon>
    </lineage>
</organism>